<proteinExistence type="predicted"/>
<protein>
    <submittedName>
        <fullName evidence="2">Uncharacterized protein</fullName>
    </submittedName>
</protein>
<evidence type="ECO:0000313" key="2">
    <source>
        <dbReference type="EMBL" id="KAF5898915.1"/>
    </source>
</evidence>
<organism evidence="2 3">
    <name type="scientific">Clarias magur</name>
    <name type="common">Asian catfish</name>
    <name type="synonym">Macropteronotus magur</name>
    <dbReference type="NCBI Taxonomy" id="1594786"/>
    <lineage>
        <taxon>Eukaryota</taxon>
        <taxon>Metazoa</taxon>
        <taxon>Chordata</taxon>
        <taxon>Craniata</taxon>
        <taxon>Vertebrata</taxon>
        <taxon>Euteleostomi</taxon>
        <taxon>Actinopterygii</taxon>
        <taxon>Neopterygii</taxon>
        <taxon>Teleostei</taxon>
        <taxon>Ostariophysi</taxon>
        <taxon>Siluriformes</taxon>
        <taxon>Clariidae</taxon>
        <taxon>Clarias</taxon>
    </lineage>
</organism>
<dbReference type="AlphaFoldDB" id="A0A8J4TP96"/>
<keyword evidence="3" id="KW-1185">Reference proteome</keyword>
<dbReference type="Proteomes" id="UP000727407">
    <property type="component" value="Unassembled WGS sequence"/>
</dbReference>
<evidence type="ECO:0000313" key="3">
    <source>
        <dbReference type="Proteomes" id="UP000727407"/>
    </source>
</evidence>
<gene>
    <name evidence="2" type="ORF">DAT39_011388</name>
</gene>
<evidence type="ECO:0000256" key="1">
    <source>
        <dbReference type="SAM" id="MobiDB-lite"/>
    </source>
</evidence>
<sequence length="106" mass="11684">MNGRCSWWHGGNQRGTEVNRESDHHDAQVAQQFATSAVFESDGSRRSQHAVTLHLIISSLTETQHQTSSIMYARYSGTKDSTVEQSGLTEVQPSSCKSPSTLTVMN</sequence>
<accession>A0A8J4TP96</accession>
<dbReference type="EMBL" id="QNUK01000184">
    <property type="protein sequence ID" value="KAF5898915.1"/>
    <property type="molecule type" value="Genomic_DNA"/>
</dbReference>
<feature type="region of interest" description="Disordered" evidence="1">
    <location>
        <begin position="79"/>
        <end position="106"/>
    </location>
</feature>
<feature type="non-terminal residue" evidence="2">
    <location>
        <position position="106"/>
    </location>
</feature>
<feature type="compositionally biased region" description="Basic and acidic residues" evidence="1">
    <location>
        <begin position="17"/>
        <end position="27"/>
    </location>
</feature>
<comment type="caution">
    <text evidence="2">The sequence shown here is derived from an EMBL/GenBank/DDBJ whole genome shotgun (WGS) entry which is preliminary data.</text>
</comment>
<name>A0A8J4TP96_CLAMG</name>
<reference evidence="2" key="1">
    <citation type="submission" date="2020-07" db="EMBL/GenBank/DDBJ databases">
        <title>Clarias magur genome sequencing, assembly and annotation.</title>
        <authorList>
            <person name="Kushwaha B."/>
            <person name="Kumar R."/>
            <person name="Das P."/>
            <person name="Joshi C.G."/>
            <person name="Kumar D."/>
            <person name="Nagpure N.S."/>
            <person name="Pandey M."/>
            <person name="Agarwal S."/>
            <person name="Srivastava S."/>
            <person name="Singh M."/>
            <person name="Sahoo L."/>
            <person name="Jayasankar P."/>
            <person name="Meher P.K."/>
            <person name="Koringa P.G."/>
            <person name="Iquebal M.A."/>
            <person name="Das S.P."/>
            <person name="Bit A."/>
            <person name="Patnaik S."/>
            <person name="Patel N."/>
            <person name="Shah T.M."/>
            <person name="Hinsu A."/>
            <person name="Jena J.K."/>
        </authorList>
    </citation>
    <scope>NUCLEOTIDE SEQUENCE</scope>
    <source>
        <strain evidence="2">CIFAMagur01</strain>
        <tissue evidence="2">Testis</tissue>
    </source>
</reference>
<feature type="region of interest" description="Disordered" evidence="1">
    <location>
        <begin position="1"/>
        <end position="27"/>
    </location>
</feature>